<dbReference type="Proteomes" id="UP000712281">
    <property type="component" value="Unassembled WGS sequence"/>
</dbReference>
<reference evidence="1" key="1">
    <citation type="submission" date="2019-12" db="EMBL/GenBank/DDBJ databases">
        <title>Genome sequencing and annotation of Brassica cretica.</title>
        <authorList>
            <person name="Studholme D.J."/>
            <person name="Sarris P.F."/>
        </authorList>
    </citation>
    <scope>NUCLEOTIDE SEQUENCE</scope>
    <source>
        <strain evidence="2">PFS-001/15</strain>
        <strain evidence="1">PFS-102/07</strain>
        <tissue evidence="1">Leaf</tissue>
    </source>
</reference>
<dbReference type="EMBL" id="QGKY02001925">
    <property type="protein sequence ID" value="KAF2547969.1"/>
    <property type="molecule type" value="Genomic_DNA"/>
</dbReference>
<evidence type="ECO:0000313" key="2">
    <source>
        <dbReference type="EMBL" id="KAF2558086.1"/>
    </source>
</evidence>
<dbReference type="EMBL" id="QGKW02001940">
    <property type="protein sequence ID" value="KAF2558086.1"/>
    <property type="molecule type" value="Genomic_DNA"/>
</dbReference>
<accession>A0A8S9GR26</accession>
<dbReference type="AlphaFoldDB" id="A0A8S9GR26"/>
<sequence>MSNTTDRQGYFLDLALYCDMQLRRNSCLNQPMETDFAPPPVSSQTNGHSGFVFVQAEVLLQASSSLFSMHAAA</sequence>
<gene>
    <name evidence="2" type="ORF">F2Q68_00014315</name>
    <name evidence="1" type="ORF">F2Q70_00020865</name>
</gene>
<proteinExistence type="predicted"/>
<evidence type="ECO:0000313" key="1">
    <source>
        <dbReference type="EMBL" id="KAF2547969.1"/>
    </source>
</evidence>
<name>A0A8S9GR26_BRACR</name>
<organism evidence="1">
    <name type="scientific">Brassica cretica</name>
    <name type="common">Mustard</name>
    <dbReference type="NCBI Taxonomy" id="69181"/>
    <lineage>
        <taxon>Eukaryota</taxon>
        <taxon>Viridiplantae</taxon>
        <taxon>Streptophyta</taxon>
        <taxon>Embryophyta</taxon>
        <taxon>Tracheophyta</taxon>
        <taxon>Spermatophyta</taxon>
        <taxon>Magnoliopsida</taxon>
        <taxon>eudicotyledons</taxon>
        <taxon>Gunneridae</taxon>
        <taxon>Pentapetalae</taxon>
        <taxon>rosids</taxon>
        <taxon>malvids</taxon>
        <taxon>Brassicales</taxon>
        <taxon>Brassicaceae</taxon>
        <taxon>Brassiceae</taxon>
        <taxon>Brassica</taxon>
    </lineage>
</organism>
<comment type="caution">
    <text evidence="1">The sequence shown here is derived from an EMBL/GenBank/DDBJ whole genome shotgun (WGS) entry which is preliminary data.</text>
</comment>
<protein>
    <submittedName>
        <fullName evidence="1">Uncharacterized protein</fullName>
    </submittedName>
</protein>